<dbReference type="Proteomes" id="UP000838756">
    <property type="component" value="Unassembled WGS sequence"/>
</dbReference>
<reference evidence="1" key="1">
    <citation type="submission" date="2022-03" db="EMBL/GenBank/DDBJ databases">
        <authorList>
            <person name="Lindestad O."/>
        </authorList>
    </citation>
    <scope>NUCLEOTIDE SEQUENCE</scope>
</reference>
<dbReference type="EMBL" id="CAKXAJ010025106">
    <property type="protein sequence ID" value="CAH2234989.1"/>
    <property type="molecule type" value="Genomic_DNA"/>
</dbReference>
<dbReference type="AlphaFoldDB" id="A0A8S4RCC4"/>
<accession>A0A8S4RCC4</accession>
<evidence type="ECO:0000313" key="1">
    <source>
        <dbReference type="EMBL" id="CAH2234989.1"/>
    </source>
</evidence>
<dbReference type="OrthoDB" id="7447276at2759"/>
<sequence>MSVRHNFRLAHVHTKAHLLRNSAEVIEHRIKVFQSLCYYDYIVGKPKLRDVLAVNVDAKPVPIQKLKNVLQRSGKQLRGDNISLWHSSLKLDRFRSLVLYTD</sequence>
<gene>
    <name evidence="1" type="primary">jg18988</name>
    <name evidence="1" type="ORF">PAEG_LOCUS12682</name>
</gene>
<proteinExistence type="predicted"/>
<keyword evidence="2" id="KW-1185">Reference proteome</keyword>
<protein>
    <submittedName>
        <fullName evidence="1">Jg18988 protein</fullName>
    </submittedName>
</protein>
<evidence type="ECO:0000313" key="2">
    <source>
        <dbReference type="Proteomes" id="UP000838756"/>
    </source>
</evidence>
<name>A0A8S4RCC4_9NEOP</name>
<comment type="caution">
    <text evidence="1">The sequence shown here is derived from an EMBL/GenBank/DDBJ whole genome shotgun (WGS) entry which is preliminary data.</text>
</comment>
<organism evidence="1 2">
    <name type="scientific">Pararge aegeria aegeria</name>
    <dbReference type="NCBI Taxonomy" id="348720"/>
    <lineage>
        <taxon>Eukaryota</taxon>
        <taxon>Metazoa</taxon>
        <taxon>Ecdysozoa</taxon>
        <taxon>Arthropoda</taxon>
        <taxon>Hexapoda</taxon>
        <taxon>Insecta</taxon>
        <taxon>Pterygota</taxon>
        <taxon>Neoptera</taxon>
        <taxon>Endopterygota</taxon>
        <taxon>Lepidoptera</taxon>
        <taxon>Glossata</taxon>
        <taxon>Ditrysia</taxon>
        <taxon>Papilionoidea</taxon>
        <taxon>Nymphalidae</taxon>
        <taxon>Satyrinae</taxon>
        <taxon>Satyrini</taxon>
        <taxon>Parargina</taxon>
        <taxon>Pararge</taxon>
    </lineage>
</organism>